<sequence>MHQSRRVPSNHILPLPAPGQPVAMATAERREPRQKSCVCPSTCRQARASAVRPGAALPAPAWVEPPHSFPGKGFPASPTRPFPPPPTGCRHPPPPAPPHRTVQGGAVCLRNLGAGSVGTMRLRAIT</sequence>
<protein>
    <submittedName>
        <fullName evidence="2">Uncharacterized protein</fullName>
    </submittedName>
</protein>
<evidence type="ECO:0000256" key="1">
    <source>
        <dbReference type="SAM" id="MobiDB-lite"/>
    </source>
</evidence>
<feature type="region of interest" description="Disordered" evidence="1">
    <location>
        <begin position="62"/>
        <end position="103"/>
    </location>
</feature>
<evidence type="ECO:0000313" key="2">
    <source>
        <dbReference type="EMBL" id="KAK2106595.1"/>
    </source>
</evidence>
<keyword evidence="3" id="KW-1185">Reference proteome</keyword>
<comment type="caution">
    <text evidence="2">The sequence shown here is derived from an EMBL/GenBank/DDBJ whole genome shotgun (WGS) entry which is preliminary data.</text>
</comment>
<gene>
    <name evidence="2" type="ORF">P7K49_016109</name>
</gene>
<dbReference type="EMBL" id="JASSZA010000007">
    <property type="protein sequence ID" value="KAK2106595.1"/>
    <property type="molecule type" value="Genomic_DNA"/>
</dbReference>
<dbReference type="Proteomes" id="UP001266305">
    <property type="component" value="Unassembled WGS sequence"/>
</dbReference>
<evidence type="ECO:0000313" key="3">
    <source>
        <dbReference type="Proteomes" id="UP001266305"/>
    </source>
</evidence>
<organism evidence="2 3">
    <name type="scientific">Saguinus oedipus</name>
    <name type="common">Cotton-top tamarin</name>
    <name type="synonym">Oedipomidas oedipus</name>
    <dbReference type="NCBI Taxonomy" id="9490"/>
    <lineage>
        <taxon>Eukaryota</taxon>
        <taxon>Metazoa</taxon>
        <taxon>Chordata</taxon>
        <taxon>Craniata</taxon>
        <taxon>Vertebrata</taxon>
        <taxon>Euteleostomi</taxon>
        <taxon>Mammalia</taxon>
        <taxon>Eutheria</taxon>
        <taxon>Euarchontoglires</taxon>
        <taxon>Primates</taxon>
        <taxon>Haplorrhini</taxon>
        <taxon>Platyrrhini</taxon>
        <taxon>Cebidae</taxon>
        <taxon>Callitrichinae</taxon>
        <taxon>Saguinus</taxon>
    </lineage>
</organism>
<proteinExistence type="predicted"/>
<feature type="region of interest" description="Disordered" evidence="1">
    <location>
        <begin position="1"/>
        <end position="36"/>
    </location>
</feature>
<reference evidence="2 3" key="1">
    <citation type="submission" date="2023-05" db="EMBL/GenBank/DDBJ databases">
        <title>B98-5 Cell Line De Novo Hybrid Assembly: An Optical Mapping Approach.</title>
        <authorList>
            <person name="Kananen K."/>
            <person name="Auerbach J.A."/>
            <person name="Kautto E."/>
            <person name="Blachly J.S."/>
        </authorList>
    </citation>
    <scope>NUCLEOTIDE SEQUENCE [LARGE SCALE GENOMIC DNA]</scope>
    <source>
        <strain evidence="2">B95-8</strain>
        <tissue evidence="2">Cell line</tissue>
    </source>
</reference>
<name>A0ABQ9VB57_SAGOE</name>
<accession>A0ABQ9VB57</accession>
<feature type="compositionally biased region" description="Pro residues" evidence="1">
    <location>
        <begin position="78"/>
        <end position="98"/>
    </location>
</feature>